<dbReference type="Proteomes" id="UP000034954">
    <property type="component" value="Unassembled WGS sequence"/>
</dbReference>
<name>A0A0M2UPA8_9BACT</name>
<comment type="caution">
    <text evidence="1">The sequence shown here is derived from an EMBL/GenBank/DDBJ whole genome shotgun (WGS) entry which is preliminary data.</text>
</comment>
<dbReference type="AlphaFoldDB" id="A0A0M2UPA8"/>
<keyword evidence="2" id="KW-1185">Reference proteome</keyword>
<evidence type="ECO:0000313" key="2">
    <source>
        <dbReference type="Proteomes" id="UP000034954"/>
    </source>
</evidence>
<reference evidence="1 2" key="1">
    <citation type="journal article" date="2013" name="BMC Microbiol.">
        <title>Identification of the type II cytochrome c maturation pathway in anammox bacteria by comparative genomics.</title>
        <authorList>
            <person name="Ferousi C."/>
            <person name="Speth D.R."/>
            <person name="Reimann J."/>
            <person name="Op den Camp H.J."/>
            <person name="Allen J.W."/>
            <person name="Keltjens J.T."/>
            <person name="Jetten M.S."/>
        </authorList>
    </citation>
    <scope>NUCLEOTIDE SEQUENCE [LARGE SCALE GENOMIC DNA]</scope>
    <source>
        <strain evidence="1">RU1</strain>
    </source>
</reference>
<proteinExistence type="predicted"/>
<protein>
    <submittedName>
        <fullName evidence="1">Uncharacterized protein</fullName>
    </submittedName>
</protein>
<gene>
    <name evidence="1" type="ORF">BROFUL_03335</name>
</gene>
<accession>A0A0M2UPA8</accession>
<organism evidence="1 2">
    <name type="scientific">Candidatus Brocadia fulgida</name>
    <dbReference type="NCBI Taxonomy" id="380242"/>
    <lineage>
        <taxon>Bacteria</taxon>
        <taxon>Pseudomonadati</taxon>
        <taxon>Planctomycetota</taxon>
        <taxon>Candidatus Brocadiia</taxon>
        <taxon>Candidatus Brocadiales</taxon>
        <taxon>Candidatus Brocadiaceae</taxon>
        <taxon>Candidatus Brocadia</taxon>
    </lineage>
</organism>
<dbReference type="EMBL" id="LAQJ01000306">
    <property type="protein sequence ID" value="KKO17963.1"/>
    <property type="molecule type" value="Genomic_DNA"/>
</dbReference>
<sequence length="64" mass="7482">MRRRGSGSCLVVYRVVNTATIVHRKPLQGDAWGCLTRESVLVTQQGYYRRTIFVMRKSFAEFRE</sequence>
<evidence type="ECO:0000313" key="1">
    <source>
        <dbReference type="EMBL" id="KKO17963.1"/>
    </source>
</evidence>